<evidence type="ECO:0000259" key="3">
    <source>
        <dbReference type="Pfam" id="PF18962"/>
    </source>
</evidence>
<proteinExistence type="predicted"/>
<feature type="domain" description="Secretion system C-terminal sorting" evidence="3">
    <location>
        <begin position="449"/>
        <end position="510"/>
    </location>
</feature>
<dbReference type="KEGG" id="fpal:HYN49_10260"/>
<evidence type="ECO:0000256" key="2">
    <source>
        <dbReference type="SAM" id="SignalP"/>
    </source>
</evidence>
<keyword evidence="1 2" id="KW-0732">Signal</keyword>
<reference evidence="4 5" key="1">
    <citation type="submission" date="2018-05" db="EMBL/GenBank/DDBJ databases">
        <title>Genome sequencing of Flavobacterium sp. HYN0049.</title>
        <authorList>
            <person name="Yi H."/>
            <person name="Baek C."/>
        </authorList>
    </citation>
    <scope>NUCLEOTIDE SEQUENCE [LARGE SCALE GENOMIC DNA]</scope>
    <source>
        <strain evidence="4 5">HYN0049</strain>
    </source>
</reference>
<name>A0A2S1SIT3_9FLAO</name>
<dbReference type="EMBL" id="CP029187">
    <property type="protein sequence ID" value="AWI26252.1"/>
    <property type="molecule type" value="Genomic_DNA"/>
</dbReference>
<dbReference type="InterPro" id="IPR026444">
    <property type="entry name" value="Secre_tail"/>
</dbReference>
<protein>
    <recommendedName>
        <fullName evidence="3">Secretion system C-terminal sorting domain-containing protein</fullName>
    </recommendedName>
</protein>
<dbReference type="Pfam" id="PF18962">
    <property type="entry name" value="Por_Secre_tail"/>
    <property type="match status" value="1"/>
</dbReference>
<sequence length="513" mass="53465">MKKIYFLLCCICSMNAFATIIYVNKNATGANNGTSWTNAYLTIEQAFGDVIVGDQVWVASGVYKPVGNTSSSSFSIPNGVAVYGSFMGTETTLAQRDITAGVSTTLNGDVGTVGVNTDNCRSVVTFTNSSNLTIFDGFKIVNGYATTIWGGAIRVSQGQPIIRNCELVANYGSDGGAVGIYAQTSNITTLISCKIRNNSSAGDGGGIWLGGGTLKLIDCDISSNTAQNGGGVFLDSNSALIVDRTVMSGNSASLYGGAVCNDDSGSTVELYNSLFVGNVADYGAALSSVVPAGTPPVSKIINCTISGNKNNVTNVSVYTVELAGQLSVFYNNIVCNNIAGRALDNGAAANSIIEGINDANSSTNISTTVPTFVNAGVAAAAPFSIDGYDYHLLAGSNGINMGDNTLINQVYNLDLQKTARIQDTTVDMGAYEFSVLGVGEVHAAAVLTVYPNPASGKVFIQATDHLDYEVYNINGRMLYKGNTGLQSLDVSAYAAGVYVMKFANGETRKLVKK</sequence>
<dbReference type="AlphaFoldDB" id="A0A2S1SIT3"/>
<keyword evidence="5" id="KW-1185">Reference proteome</keyword>
<dbReference type="NCBIfam" id="TIGR04183">
    <property type="entry name" value="Por_Secre_tail"/>
    <property type="match status" value="1"/>
</dbReference>
<dbReference type="SUPFAM" id="SSF51126">
    <property type="entry name" value="Pectin lyase-like"/>
    <property type="match status" value="1"/>
</dbReference>
<gene>
    <name evidence="4" type="ORF">HYN49_10260</name>
</gene>
<dbReference type="OrthoDB" id="8901262at2"/>
<dbReference type="Proteomes" id="UP000244937">
    <property type="component" value="Chromosome"/>
</dbReference>
<dbReference type="NCBIfam" id="NF041518">
    <property type="entry name" value="choice_anch_Q"/>
    <property type="match status" value="1"/>
</dbReference>
<evidence type="ECO:0000313" key="5">
    <source>
        <dbReference type="Proteomes" id="UP000244937"/>
    </source>
</evidence>
<evidence type="ECO:0000313" key="4">
    <source>
        <dbReference type="EMBL" id="AWI26252.1"/>
    </source>
</evidence>
<dbReference type="InterPro" id="IPR059226">
    <property type="entry name" value="Choice_anch_Q_dom"/>
</dbReference>
<feature type="chain" id="PRO_5015528005" description="Secretion system C-terminal sorting domain-containing protein" evidence="2">
    <location>
        <begin position="19"/>
        <end position="513"/>
    </location>
</feature>
<organism evidence="4 5">
    <name type="scientific">Flavobacterium pallidum</name>
    <dbReference type="NCBI Taxonomy" id="2172098"/>
    <lineage>
        <taxon>Bacteria</taxon>
        <taxon>Pseudomonadati</taxon>
        <taxon>Bacteroidota</taxon>
        <taxon>Flavobacteriia</taxon>
        <taxon>Flavobacteriales</taxon>
        <taxon>Flavobacteriaceae</taxon>
        <taxon>Flavobacterium</taxon>
    </lineage>
</organism>
<accession>A0A2S1SIT3</accession>
<feature type="signal peptide" evidence="2">
    <location>
        <begin position="1"/>
        <end position="18"/>
    </location>
</feature>
<dbReference type="InterPro" id="IPR011050">
    <property type="entry name" value="Pectin_lyase_fold/virulence"/>
</dbReference>
<evidence type="ECO:0000256" key="1">
    <source>
        <dbReference type="ARBA" id="ARBA00022729"/>
    </source>
</evidence>
<dbReference type="RefSeq" id="WP_108904030.1">
    <property type="nucleotide sequence ID" value="NZ_CP029187.1"/>
</dbReference>